<dbReference type="EMBL" id="SOML01000016">
    <property type="protein sequence ID" value="TFD92774.1"/>
    <property type="molecule type" value="Genomic_DNA"/>
</dbReference>
<dbReference type="GO" id="GO:0008234">
    <property type="term" value="F:cysteine-type peptidase activity"/>
    <property type="evidence" value="ECO:0007669"/>
    <property type="project" value="InterPro"/>
</dbReference>
<dbReference type="PROSITE" id="PS51257">
    <property type="entry name" value="PROKAR_LIPOPROTEIN"/>
    <property type="match status" value="1"/>
</dbReference>
<organism evidence="2 3">
    <name type="scientific">Dysgonomonas capnocytophagoides</name>
    <dbReference type="NCBI Taxonomy" id="45254"/>
    <lineage>
        <taxon>Bacteria</taxon>
        <taxon>Pseudomonadati</taxon>
        <taxon>Bacteroidota</taxon>
        <taxon>Bacteroidia</taxon>
        <taxon>Bacteroidales</taxon>
        <taxon>Dysgonomonadaceae</taxon>
        <taxon>Dysgonomonas</taxon>
    </lineage>
</organism>
<evidence type="ECO:0000256" key="1">
    <source>
        <dbReference type="SAM" id="SignalP"/>
    </source>
</evidence>
<dbReference type="Proteomes" id="UP000297861">
    <property type="component" value="Unassembled WGS sequence"/>
</dbReference>
<dbReference type="Gene3D" id="3.90.70.50">
    <property type="entry name" value="Peptidase C10, streptopain"/>
    <property type="match status" value="1"/>
</dbReference>
<sequence length="454" mass="51017">MKKAFLLLSLIILYSCSNSTDTLTTDDSSEKVTLTAQELLSIAYDNPKELSESEAIDLITQFDSQEKLKINSLRSSKPISLKKTNQYYLKDNLKLRSSSNNEHSAIPIYEFEMNDGENLGCAIVCADERYPEVLAFVPKGAIRDTVFNKGFAEMVSNCKEVAKNNVAYIDHLKDSLRDLTINKISKKLNIKKEDVKYDQVIHHIDVIGESQLETRADKITEKYIGPLTKTAWHQNAPYNNDCPTGCASGHMYAGCVAIALAQTIAYYETQDSDNPSYFYDYPSMKNYSYVLDYGNSAVQVAKLVKRIGDICHMQYGCGGSTSSLGDYGNKTLNIFNLNEGWKRIAGSRTEASDLDFIERMQLSLNRGRLILMRGANEDSEGHAWIIDGMKIVTKIPVRGAKEVHYYVTCNLGWGTPSSLSGYYAYGSTRYNPNALFVEGFLRDQFLLINIRVKE</sequence>
<evidence type="ECO:0000313" key="2">
    <source>
        <dbReference type="EMBL" id="TFD92774.1"/>
    </source>
</evidence>
<dbReference type="OrthoDB" id="2235251at2"/>
<dbReference type="InterPro" id="IPR044934">
    <property type="entry name" value="Streptopain_sf"/>
</dbReference>
<keyword evidence="3" id="KW-1185">Reference proteome</keyword>
<dbReference type="InterPro" id="IPR000200">
    <property type="entry name" value="Peptidase_C10"/>
</dbReference>
<name>A0A4Y8KTY3_9BACT</name>
<evidence type="ECO:0008006" key="4">
    <source>
        <dbReference type="Google" id="ProtNLM"/>
    </source>
</evidence>
<dbReference type="SUPFAM" id="SSF54001">
    <property type="entry name" value="Cysteine proteinases"/>
    <property type="match status" value="1"/>
</dbReference>
<reference evidence="2 3" key="1">
    <citation type="submission" date="2019-03" db="EMBL/GenBank/DDBJ databases">
        <title>San Antonio Military Medical Center submission to MRSN (WRAIR), pending publication.</title>
        <authorList>
            <person name="Blyth D.M."/>
            <person name="Mccarthy S.L."/>
            <person name="Schall S.E."/>
            <person name="Stam J.A."/>
            <person name="Ong A.C."/>
            <person name="Mcgann P.T."/>
        </authorList>
    </citation>
    <scope>NUCLEOTIDE SEQUENCE [LARGE SCALE GENOMIC DNA]</scope>
    <source>
        <strain evidence="2 3">MRSN571793</strain>
    </source>
</reference>
<keyword evidence="1" id="KW-0732">Signal</keyword>
<dbReference type="InterPro" id="IPR038765">
    <property type="entry name" value="Papain-like_cys_pep_sf"/>
</dbReference>
<comment type="caution">
    <text evidence="2">The sequence shown here is derived from an EMBL/GenBank/DDBJ whole genome shotgun (WGS) entry which is preliminary data.</text>
</comment>
<feature type="chain" id="PRO_5021425068" description="Spi protease inhibitor domain-containing protein" evidence="1">
    <location>
        <begin position="21"/>
        <end position="454"/>
    </location>
</feature>
<protein>
    <recommendedName>
        <fullName evidence="4">Spi protease inhibitor domain-containing protein</fullName>
    </recommendedName>
</protein>
<evidence type="ECO:0000313" key="3">
    <source>
        <dbReference type="Proteomes" id="UP000297861"/>
    </source>
</evidence>
<accession>A0A4Y8KTY3</accession>
<feature type="signal peptide" evidence="1">
    <location>
        <begin position="1"/>
        <end position="20"/>
    </location>
</feature>
<dbReference type="RefSeq" id="WP_134437461.1">
    <property type="nucleotide sequence ID" value="NZ_SOML01000016.1"/>
</dbReference>
<proteinExistence type="predicted"/>
<dbReference type="AlphaFoldDB" id="A0A4Y8KTY3"/>
<gene>
    <name evidence="2" type="ORF">E2605_18185</name>
</gene>
<dbReference type="Pfam" id="PF01640">
    <property type="entry name" value="Peptidase_C10"/>
    <property type="match status" value="1"/>
</dbReference>
<dbReference type="GO" id="GO:0006508">
    <property type="term" value="P:proteolysis"/>
    <property type="evidence" value="ECO:0007669"/>
    <property type="project" value="InterPro"/>
</dbReference>